<feature type="compositionally biased region" description="Basic and acidic residues" evidence="1">
    <location>
        <begin position="39"/>
        <end position="53"/>
    </location>
</feature>
<sequence length="150" mass="16876">MFGSYGSYSSMCATSAPMDITSRNSFSAHDSACAFPSWPRRESLSESDREERPTSYLSDDDLFLPDPFDNDDARSVSSADSSSASPSNMISDFELLQAERERQAAMQREYIRVVTLEKERRRAAARKQRRSSSHKKSPKTKLSSIEEASE</sequence>
<proteinExistence type="predicted"/>
<dbReference type="Proteomes" id="UP000554235">
    <property type="component" value="Unassembled WGS sequence"/>
</dbReference>
<comment type="caution">
    <text evidence="2">The sequence shown here is derived from an EMBL/GenBank/DDBJ whole genome shotgun (WGS) entry which is preliminary data.</text>
</comment>
<feature type="compositionally biased region" description="Low complexity" evidence="1">
    <location>
        <begin position="75"/>
        <end position="89"/>
    </location>
</feature>
<feature type="region of interest" description="Disordered" evidence="1">
    <location>
        <begin position="38"/>
        <end position="89"/>
    </location>
</feature>
<evidence type="ECO:0000256" key="1">
    <source>
        <dbReference type="SAM" id="MobiDB-lite"/>
    </source>
</evidence>
<name>A0A8H4LAQ1_9HYPO</name>
<protein>
    <submittedName>
        <fullName evidence="2">Uncharacterized protein</fullName>
    </submittedName>
</protein>
<keyword evidence="3" id="KW-1185">Reference proteome</keyword>
<evidence type="ECO:0000313" key="2">
    <source>
        <dbReference type="EMBL" id="KAF4465967.1"/>
    </source>
</evidence>
<dbReference type="EMBL" id="JAADYS010000951">
    <property type="protein sequence ID" value="KAF4465967.1"/>
    <property type="molecule type" value="Genomic_DNA"/>
</dbReference>
<gene>
    <name evidence="2" type="ORF">FALBO_7183</name>
</gene>
<feature type="region of interest" description="Disordered" evidence="1">
    <location>
        <begin position="115"/>
        <end position="150"/>
    </location>
</feature>
<dbReference type="OrthoDB" id="5294241at2759"/>
<dbReference type="AlphaFoldDB" id="A0A8H4LAQ1"/>
<organism evidence="2 3">
    <name type="scientific">Fusarium albosuccineum</name>
    <dbReference type="NCBI Taxonomy" id="1237068"/>
    <lineage>
        <taxon>Eukaryota</taxon>
        <taxon>Fungi</taxon>
        <taxon>Dikarya</taxon>
        <taxon>Ascomycota</taxon>
        <taxon>Pezizomycotina</taxon>
        <taxon>Sordariomycetes</taxon>
        <taxon>Hypocreomycetidae</taxon>
        <taxon>Hypocreales</taxon>
        <taxon>Nectriaceae</taxon>
        <taxon>Fusarium</taxon>
        <taxon>Fusarium decemcellulare species complex</taxon>
    </lineage>
</organism>
<evidence type="ECO:0000313" key="3">
    <source>
        <dbReference type="Proteomes" id="UP000554235"/>
    </source>
</evidence>
<feature type="compositionally biased region" description="Basic residues" evidence="1">
    <location>
        <begin position="123"/>
        <end position="139"/>
    </location>
</feature>
<accession>A0A8H4LAQ1</accession>
<reference evidence="2 3" key="1">
    <citation type="submission" date="2020-01" db="EMBL/GenBank/DDBJ databases">
        <title>Identification and distribution of gene clusters putatively required for synthesis of sphingolipid metabolism inhibitors in phylogenetically diverse species of the filamentous fungus Fusarium.</title>
        <authorList>
            <person name="Kim H.-S."/>
            <person name="Busman M."/>
            <person name="Brown D.W."/>
            <person name="Divon H."/>
            <person name="Uhlig S."/>
            <person name="Proctor R.H."/>
        </authorList>
    </citation>
    <scope>NUCLEOTIDE SEQUENCE [LARGE SCALE GENOMIC DNA]</scope>
    <source>
        <strain evidence="2 3">NRRL 20459</strain>
    </source>
</reference>